<name>A0A8J7YE30_9EURY</name>
<keyword evidence="5 7" id="KW-1133">Transmembrane helix</keyword>
<dbReference type="PANTHER" id="PTHR43549:SF2">
    <property type="entry name" value="MULTIDRUG RESISTANCE PROTEIN NORM-RELATED"/>
    <property type="match status" value="1"/>
</dbReference>
<evidence type="ECO:0000256" key="1">
    <source>
        <dbReference type="ARBA" id="ARBA00004651"/>
    </source>
</evidence>
<feature type="transmembrane region" description="Helical" evidence="7">
    <location>
        <begin position="174"/>
        <end position="194"/>
    </location>
</feature>
<dbReference type="PANTHER" id="PTHR43549">
    <property type="entry name" value="MULTIDRUG RESISTANCE PROTEIN YPNP-RELATED"/>
    <property type="match status" value="1"/>
</dbReference>
<dbReference type="GO" id="GO:0042910">
    <property type="term" value="F:xenobiotic transmembrane transporter activity"/>
    <property type="evidence" value="ECO:0007669"/>
    <property type="project" value="InterPro"/>
</dbReference>
<keyword evidence="2" id="KW-0813">Transport</keyword>
<feature type="transmembrane region" description="Helical" evidence="7">
    <location>
        <begin position="283"/>
        <end position="307"/>
    </location>
</feature>
<feature type="transmembrane region" description="Helical" evidence="7">
    <location>
        <begin position="101"/>
        <end position="124"/>
    </location>
</feature>
<dbReference type="RefSeq" id="WP_162318359.1">
    <property type="nucleotide sequence ID" value="NZ_JAHQXF010000002.1"/>
</dbReference>
<feature type="transmembrane region" description="Helical" evidence="7">
    <location>
        <begin position="144"/>
        <end position="162"/>
    </location>
</feature>
<dbReference type="Pfam" id="PF01554">
    <property type="entry name" value="MatE"/>
    <property type="match status" value="2"/>
</dbReference>
<gene>
    <name evidence="8" type="ORF">KTS45_15120</name>
</gene>
<feature type="transmembrane region" description="Helical" evidence="7">
    <location>
        <begin position="450"/>
        <end position="470"/>
    </location>
</feature>
<accession>A0A8J7YE30</accession>
<dbReference type="PIRSF" id="PIRSF006603">
    <property type="entry name" value="DinF"/>
    <property type="match status" value="1"/>
</dbReference>
<comment type="caution">
    <text evidence="8">The sequence shown here is derived from an EMBL/GenBank/DDBJ whole genome shotgun (WGS) entry which is preliminary data.</text>
</comment>
<feature type="transmembrane region" description="Helical" evidence="7">
    <location>
        <begin position="345"/>
        <end position="370"/>
    </location>
</feature>
<dbReference type="AlphaFoldDB" id="A0A8J7YE30"/>
<evidence type="ECO:0000256" key="2">
    <source>
        <dbReference type="ARBA" id="ARBA00022448"/>
    </source>
</evidence>
<evidence type="ECO:0000256" key="6">
    <source>
        <dbReference type="ARBA" id="ARBA00023136"/>
    </source>
</evidence>
<evidence type="ECO:0000313" key="8">
    <source>
        <dbReference type="EMBL" id="MBV0925536.1"/>
    </source>
</evidence>
<dbReference type="EMBL" id="JAHQXF010000002">
    <property type="protein sequence ID" value="MBV0925536.1"/>
    <property type="molecule type" value="Genomic_DNA"/>
</dbReference>
<dbReference type="InterPro" id="IPR002528">
    <property type="entry name" value="MATE_fam"/>
</dbReference>
<reference evidence="8 9" key="1">
    <citation type="submission" date="2021-06" db="EMBL/GenBank/DDBJ databases">
        <title>New haloarchaea isolates fom saline soil.</title>
        <authorList>
            <person name="Duran-Viseras A."/>
            <person name="Sanchez-Porro C.S."/>
            <person name="Ventosa A."/>
        </authorList>
    </citation>
    <scope>NUCLEOTIDE SEQUENCE [LARGE SCALE GENOMIC DNA]</scope>
    <source>
        <strain evidence="8 9">JCM 183640</strain>
    </source>
</reference>
<dbReference type="GO" id="GO:0005886">
    <property type="term" value="C:plasma membrane"/>
    <property type="evidence" value="ECO:0007669"/>
    <property type="project" value="UniProtKB-SubCell"/>
</dbReference>
<feature type="transmembrane region" description="Helical" evidence="7">
    <location>
        <begin position="390"/>
        <end position="411"/>
    </location>
</feature>
<dbReference type="Proteomes" id="UP000766550">
    <property type="component" value="Unassembled WGS sequence"/>
</dbReference>
<keyword evidence="4 7" id="KW-0812">Transmembrane</keyword>
<protein>
    <submittedName>
        <fullName evidence="8">MATE family efflux transporter</fullName>
    </submittedName>
</protein>
<keyword evidence="9" id="KW-1185">Reference proteome</keyword>
<evidence type="ECO:0000256" key="7">
    <source>
        <dbReference type="SAM" id="Phobius"/>
    </source>
</evidence>
<feature type="transmembrane region" description="Helical" evidence="7">
    <location>
        <begin position="60"/>
        <end position="81"/>
    </location>
</feature>
<evidence type="ECO:0000313" key="9">
    <source>
        <dbReference type="Proteomes" id="UP000766550"/>
    </source>
</evidence>
<dbReference type="InterPro" id="IPR048279">
    <property type="entry name" value="MdtK-like"/>
</dbReference>
<dbReference type="InterPro" id="IPR052031">
    <property type="entry name" value="Membrane_Transporter-Flippase"/>
</dbReference>
<feature type="transmembrane region" description="Helical" evidence="7">
    <location>
        <begin position="20"/>
        <end position="40"/>
    </location>
</feature>
<evidence type="ECO:0000256" key="3">
    <source>
        <dbReference type="ARBA" id="ARBA00022475"/>
    </source>
</evidence>
<sequence>MTATSEQAERFTRGSLLRPLLALAAPLVATQLLQTMYNLADTFWVGRLGRDAVSALSFSWPIVFLLVSVGGGIAAAGTILISQHTGAENDAQVSHVAGQTFVFVAALSVVISVVGYLVTPHLLALIGSQPGTAIHEMAVTYTRYVFLGLYFLFGFFIFHALLRGWGDTKTPMYLMVGSVALNVVLDPILILGFADNPLLAWLGLEALGASALAATGFTGLGVEGAAIATVFSRGLAAGVGFWLLFTGRVGIELSLSDLRPDPETMRKLVSVGGPLSVEQSTQALSVTVMTALVALVSADAVAAYGIGSRFTSLVWLPMIGMGMAVETVVGQNLGAGKRERARRTVLLASAILVATFVVAGALAVHFAPAIVGVFITGERAGSVVNHGATFVRIVAPTWAVMAVFHMINGAFHGAGSTRLSMGLGLLTMWGFRAAAAAFLVVVLGMGATGAWYGIAASNVAATVAAVAFFLHGGWLDGVVENDGDADATEVATPAD</sequence>
<comment type="subcellular location">
    <subcellularLocation>
        <location evidence="1">Cell membrane</location>
        <topology evidence="1">Multi-pass membrane protein</topology>
    </subcellularLocation>
</comment>
<dbReference type="OrthoDB" id="214119at2157"/>
<feature type="transmembrane region" description="Helical" evidence="7">
    <location>
        <begin position="423"/>
        <end position="444"/>
    </location>
</feature>
<keyword evidence="3" id="KW-1003">Cell membrane</keyword>
<proteinExistence type="predicted"/>
<dbReference type="CDD" id="cd13142">
    <property type="entry name" value="MATE_like_12"/>
    <property type="match status" value="1"/>
</dbReference>
<dbReference type="NCBIfam" id="TIGR00797">
    <property type="entry name" value="matE"/>
    <property type="match status" value="1"/>
</dbReference>
<dbReference type="GO" id="GO:0015297">
    <property type="term" value="F:antiporter activity"/>
    <property type="evidence" value="ECO:0007669"/>
    <property type="project" value="InterPro"/>
</dbReference>
<organism evidence="8 9">
    <name type="scientific">Haloarcula limicola</name>
    <dbReference type="NCBI Taxonomy" id="1429915"/>
    <lineage>
        <taxon>Archaea</taxon>
        <taxon>Methanobacteriati</taxon>
        <taxon>Methanobacteriota</taxon>
        <taxon>Stenosarchaea group</taxon>
        <taxon>Halobacteria</taxon>
        <taxon>Halobacteriales</taxon>
        <taxon>Haloarculaceae</taxon>
        <taxon>Haloarcula</taxon>
    </lineage>
</organism>
<evidence type="ECO:0000256" key="5">
    <source>
        <dbReference type="ARBA" id="ARBA00022989"/>
    </source>
</evidence>
<feature type="transmembrane region" description="Helical" evidence="7">
    <location>
        <begin position="313"/>
        <end position="333"/>
    </location>
</feature>
<feature type="transmembrane region" description="Helical" evidence="7">
    <location>
        <begin position="225"/>
        <end position="245"/>
    </location>
</feature>
<keyword evidence="6 7" id="KW-0472">Membrane</keyword>
<evidence type="ECO:0000256" key="4">
    <source>
        <dbReference type="ARBA" id="ARBA00022692"/>
    </source>
</evidence>